<accession>A0A428NGJ6</accession>
<keyword evidence="3" id="KW-1185">Reference proteome</keyword>
<dbReference type="EMBL" id="NKCI01000562">
    <property type="protein sequence ID" value="RSL39924.1"/>
    <property type="molecule type" value="Genomic_DNA"/>
</dbReference>
<feature type="compositionally biased region" description="Polar residues" evidence="1">
    <location>
        <begin position="18"/>
        <end position="28"/>
    </location>
</feature>
<organism evidence="2 3">
    <name type="scientific">Fusarium duplospermum</name>
    <dbReference type="NCBI Taxonomy" id="1325734"/>
    <lineage>
        <taxon>Eukaryota</taxon>
        <taxon>Fungi</taxon>
        <taxon>Dikarya</taxon>
        <taxon>Ascomycota</taxon>
        <taxon>Pezizomycotina</taxon>
        <taxon>Sordariomycetes</taxon>
        <taxon>Hypocreomycetidae</taxon>
        <taxon>Hypocreales</taxon>
        <taxon>Nectriaceae</taxon>
        <taxon>Fusarium</taxon>
        <taxon>Fusarium solani species complex</taxon>
    </lineage>
</organism>
<reference evidence="2 3" key="1">
    <citation type="submission" date="2017-06" db="EMBL/GenBank/DDBJ databases">
        <title>Comparative genomic analysis of Ambrosia Fusariam Clade fungi.</title>
        <authorList>
            <person name="Stajich J.E."/>
            <person name="Carrillo J."/>
            <person name="Kijimoto T."/>
            <person name="Eskalen A."/>
            <person name="O'Donnell K."/>
            <person name="Kasson M."/>
        </authorList>
    </citation>
    <scope>NUCLEOTIDE SEQUENCE [LARGE SCALE GENOMIC DNA]</scope>
    <source>
        <strain evidence="2 3">NRRL62584</strain>
    </source>
</reference>
<protein>
    <submittedName>
        <fullName evidence="2">Uncharacterized protein</fullName>
    </submittedName>
</protein>
<sequence>MYVMQLRPNAEWRGPAAQSRSLSDQRSSAKPHLVNMSTSWPPISRCSLFPTSLYLRLPTILYRRRQFSKGACIPVAARLEICVALCDAHRFMGI</sequence>
<name>A0A428NGJ6_9HYPO</name>
<evidence type="ECO:0000313" key="2">
    <source>
        <dbReference type="EMBL" id="RSL39924.1"/>
    </source>
</evidence>
<comment type="caution">
    <text evidence="2">The sequence shown here is derived from an EMBL/GenBank/DDBJ whole genome shotgun (WGS) entry which is preliminary data.</text>
</comment>
<dbReference type="AlphaFoldDB" id="A0A428NGJ6"/>
<dbReference type="Proteomes" id="UP000288168">
    <property type="component" value="Unassembled WGS sequence"/>
</dbReference>
<gene>
    <name evidence="2" type="ORF">CEP54_016228</name>
</gene>
<evidence type="ECO:0000313" key="3">
    <source>
        <dbReference type="Proteomes" id="UP000288168"/>
    </source>
</evidence>
<evidence type="ECO:0000256" key="1">
    <source>
        <dbReference type="SAM" id="MobiDB-lite"/>
    </source>
</evidence>
<proteinExistence type="predicted"/>
<feature type="region of interest" description="Disordered" evidence="1">
    <location>
        <begin position="1"/>
        <end position="30"/>
    </location>
</feature>